<evidence type="ECO:0000313" key="3">
    <source>
        <dbReference type="Proteomes" id="UP000191931"/>
    </source>
</evidence>
<feature type="transmembrane region" description="Helical" evidence="1">
    <location>
        <begin position="68"/>
        <end position="87"/>
    </location>
</feature>
<reference evidence="2 3" key="1">
    <citation type="submission" date="2017-03" db="EMBL/GenBank/DDBJ databases">
        <authorList>
            <person name="Afonso C.L."/>
            <person name="Miller P.J."/>
            <person name="Scott M.A."/>
            <person name="Spackman E."/>
            <person name="Goraichik I."/>
            <person name="Dimitrov K.M."/>
            <person name="Suarez D.L."/>
            <person name="Swayne D.E."/>
        </authorList>
    </citation>
    <scope>NUCLEOTIDE SEQUENCE [LARGE SCALE GENOMIC DNA]</scope>
    <source>
        <strain evidence="2">PRJEB14757</strain>
    </source>
</reference>
<accession>A0A1W1HIZ5</accession>
<evidence type="ECO:0008006" key="4">
    <source>
        <dbReference type="Google" id="ProtNLM"/>
    </source>
</evidence>
<dbReference type="Proteomes" id="UP000191931">
    <property type="component" value="Unassembled WGS sequence"/>
</dbReference>
<protein>
    <recommendedName>
        <fullName evidence="4">Prolipoprotein diacylglyceryl transferase</fullName>
    </recommendedName>
</protein>
<organism evidence="2 3">
    <name type="scientific">Desulfamplus magnetovallimortis</name>
    <dbReference type="NCBI Taxonomy" id="1246637"/>
    <lineage>
        <taxon>Bacteria</taxon>
        <taxon>Pseudomonadati</taxon>
        <taxon>Thermodesulfobacteriota</taxon>
        <taxon>Desulfobacteria</taxon>
        <taxon>Desulfobacterales</taxon>
        <taxon>Desulfobacteraceae</taxon>
        <taxon>Desulfamplus</taxon>
    </lineage>
</organism>
<dbReference type="AlphaFoldDB" id="A0A1W1HIZ5"/>
<evidence type="ECO:0000313" key="2">
    <source>
        <dbReference type="EMBL" id="SLM32420.1"/>
    </source>
</evidence>
<name>A0A1W1HIZ5_9BACT</name>
<dbReference type="STRING" id="1246637.MTBBW1_710020"/>
<feature type="transmembrane region" description="Helical" evidence="1">
    <location>
        <begin position="12"/>
        <end position="29"/>
    </location>
</feature>
<gene>
    <name evidence="2" type="ORF">MTBBW1_710020</name>
</gene>
<keyword evidence="1" id="KW-0812">Transmembrane</keyword>
<proteinExistence type="predicted"/>
<feature type="transmembrane region" description="Helical" evidence="1">
    <location>
        <begin position="93"/>
        <end position="112"/>
    </location>
</feature>
<feature type="transmembrane region" description="Helical" evidence="1">
    <location>
        <begin position="119"/>
        <end position="139"/>
    </location>
</feature>
<dbReference type="EMBL" id="FWEV01000316">
    <property type="protein sequence ID" value="SLM32420.1"/>
    <property type="molecule type" value="Genomic_DNA"/>
</dbReference>
<dbReference type="RefSeq" id="WP_245809311.1">
    <property type="nucleotide sequence ID" value="NZ_LT828543.1"/>
</dbReference>
<sequence>MFFTGTFFNNTMFLLFLVGLIVLFLSWGFKQLPRERWQIFAAIPLLKNDNGTWKGLNLTYYGIISANAYLFSLSIMIILLGSCHIPVSVQMKYIIPILIVAIPASRIVAWIVERKSSTFTVGGATFTAIVMLPWVVTVINGFFDFQMPFFCFFAAISIAYTFGEGLGRLACISFGCCYGKPLSESGKLMNRIFARCHFIFYGKTKKLPMPPILTATP</sequence>
<evidence type="ECO:0000256" key="1">
    <source>
        <dbReference type="SAM" id="Phobius"/>
    </source>
</evidence>
<keyword evidence="1" id="KW-0472">Membrane</keyword>
<feature type="transmembrane region" description="Helical" evidence="1">
    <location>
        <begin position="145"/>
        <end position="163"/>
    </location>
</feature>
<keyword evidence="3" id="KW-1185">Reference proteome</keyword>
<keyword evidence="1" id="KW-1133">Transmembrane helix</keyword>